<dbReference type="EMBL" id="JARDXE010000030">
    <property type="protein sequence ID" value="MDE8649640.1"/>
    <property type="molecule type" value="Genomic_DNA"/>
</dbReference>
<name>A0AAW6LZP4_RHOSG</name>
<dbReference type="AlphaFoldDB" id="A0AAW6LZP4"/>
<evidence type="ECO:0000259" key="2">
    <source>
        <dbReference type="Pfam" id="PF06863"/>
    </source>
</evidence>
<reference evidence="3" key="1">
    <citation type="submission" date="2023-02" db="EMBL/GenBank/DDBJ databases">
        <title>A novel hydrolase synthesized by Rhodococcus erythropolis HQ is responsible for the detoxification of Zearalenone.</title>
        <authorList>
            <person name="Hu J."/>
            <person name="Xu J."/>
        </authorList>
    </citation>
    <scope>NUCLEOTIDE SEQUENCE</scope>
    <source>
        <strain evidence="3">HQ</strain>
    </source>
</reference>
<accession>A0AAW6LZP4</accession>
<protein>
    <submittedName>
        <fullName evidence="3">DUF1254 domain-containing protein</fullName>
    </submittedName>
</protein>
<evidence type="ECO:0000259" key="1">
    <source>
        <dbReference type="Pfam" id="PF06742"/>
    </source>
</evidence>
<dbReference type="InterPro" id="IPR010621">
    <property type="entry name" value="DUF1214"/>
</dbReference>
<dbReference type="Pfam" id="PF06863">
    <property type="entry name" value="DUF1254"/>
    <property type="match status" value="1"/>
</dbReference>
<proteinExistence type="predicted"/>
<feature type="domain" description="DUF1254" evidence="2">
    <location>
        <begin position="46"/>
        <end position="175"/>
    </location>
</feature>
<dbReference type="PANTHER" id="PTHR36509">
    <property type="entry name" value="BLL3101 PROTEIN"/>
    <property type="match status" value="1"/>
</dbReference>
<dbReference type="PANTHER" id="PTHR36509:SF2">
    <property type="entry name" value="BLL3101 PROTEIN"/>
    <property type="match status" value="1"/>
</dbReference>
<feature type="domain" description="DUF1214" evidence="1">
    <location>
        <begin position="318"/>
        <end position="424"/>
    </location>
</feature>
<organism evidence="3 4">
    <name type="scientific">Rhodococcus qingshengii</name>
    <dbReference type="NCBI Taxonomy" id="334542"/>
    <lineage>
        <taxon>Bacteria</taxon>
        <taxon>Bacillati</taxon>
        <taxon>Actinomycetota</taxon>
        <taxon>Actinomycetes</taxon>
        <taxon>Mycobacteriales</taxon>
        <taxon>Nocardiaceae</taxon>
        <taxon>Rhodococcus</taxon>
        <taxon>Rhodococcus erythropolis group</taxon>
    </lineage>
</organism>
<dbReference type="Pfam" id="PF06742">
    <property type="entry name" value="DUF1214"/>
    <property type="match status" value="1"/>
</dbReference>
<sequence>MTDDKLLSLAVDAYTYAFPLVIMDASRRQATNVADDRAVAGRAPANQFAHFREYPLADAKDVVRFNFDTLYSMAWLDLRDDPIVLTAPDAPNRYHLVPILDMWTDVIAVPGTRTTGGEGGSFVIAHSSWDGVVPDGTRLIRSGTPHVWVLGRTQANGAADYPTVHAIQNQFRVTPLSAWGTDYVPPSAVRTDPSVDDITPPQTQIWNLDGREFFARFADLLAENTPHGNDYPMLFRMEQLGIRPGEPFTPDDTLVKLLDEATKLAQANIVSAITDGLLATERNGWQWMQTGSGAYGTSYRLRAMVALAGLGANLPEDALYPNRDIDDVGDKLLGTNDYVLHFENDELPPADAFWSLTLYDNNGFQVANPIERFALGDRDDLVFNTDGSLDLLIQHTSPSPDRAPNWLPSPEGEFQLTLRIYSPRAEVFREGLSLPAPTRALS</sequence>
<dbReference type="Proteomes" id="UP001217325">
    <property type="component" value="Unassembled WGS sequence"/>
</dbReference>
<comment type="caution">
    <text evidence="3">The sequence shown here is derived from an EMBL/GenBank/DDBJ whole genome shotgun (WGS) entry which is preliminary data.</text>
</comment>
<dbReference type="InterPro" id="IPR010679">
    <property type="entry name" value="DUF1254"/>
</dbReference>
<evidence type="ECO:0000313" key="4">
    <source>
        <dbReference type="Proteomes" id="UP001217325"/>
    </source>
</evidence>
<evidence type="ECO:0000313" key="3">
    <source>
        <dbReference type="EMBL" id="MDE8649640.1"/>
    </source>
</evidence>
<gene>
    <name evidence="3" type="ORF">PXH69_32195</name>
</gene>
<dbReference type="RefSeq" id="WP_217019144.1">
    <property type="nucleotide sequence ID" value="NZ_CP077418.1"/>
</dbReference>